<evidence type="ECO:0000256" key="6">
    <source>
        <dbReference type="ARBA" id="ARBA00023004"/>
    </source>
</evidence>
<name>A0AA37KPF9_9BACT</name>
<proteinExistence type="inferred from homology"/>
<keyword evidence="12" id="KW-0732">Signal</keyword>
<evidence type="ECO:0000256" key="3">
    <source>
        <dbReference type="ARBA" id="ARBA00022452"/>
    </source>
</evidence>
<keyword evidence="4" id="KW-0410">Iron transport</keyword>
<evidence type="ECO:0000256" key="11">
    <source>
        <dbReference type="RuleBase" id="RU003357"/>
    </source>
</evidence>
<feature type="chain" id="PRO_5041213195" evidence="12">
    <location>
        <begin position="34"/>
        <end position="1183"/>
    </location>
</feature>
<evidence type="ECO:0000256" key="12">
    <source>
        <dbReference type="SAM" id="SignalP"/>
    </source>
</evidence>
<reference evidence="14" key="1">
    <citation type="submission" date="2022-01" db="EMBL/GenBank/DDBJ databases">
        <title>Novel bile acid biosynthetic pathways are enriched in the microbiome of centenarians.</title>
        <authorList>
            <person name="Sato Y."/>
            <person name="Atarashi K."/>
            <person name="Plichta R.D."/>
            <person name="Arai Y."/>
            <person name="Sasajima S."/>
            <person name="Kearney M.S."/>
            <person name="Suda W."/>
            <person name="Takeshita K."/>
            <person name="Sasaki T."/>
            <person name="Okamoto S."/>
            <person name="Skelly N.A."/>
            <person name="Okamura Y."/>
            <person name="Vlamakis H."/>
            <person name="Li Y."/>
            <person name="Tanoue T."/>
            <person name="Takei H."/>
            <person name="Nittono H."/>
            <person name="Narushima S."/>
            <person name="Irie J."/>
            <person name="Itoh H."/>
            <person name="Moriya K."/>
            <person name="Sugiura Y."/>
            <person name="Suematsu M."/>
            <person name="Moritoki N."/>
            <person name="Shibata S."/>
            <person name="Littman R.D."/>
            <person name="Fischbach A.M."/>
            <person name="Uwamino Y."/>
            <person name="Inoue T."/>
            <person name="Honda A."/>
            <person name="Hattori M."/>
            <person name="Murai T."/>
            <person name="Xavier J.R."/>
            <person name="Hirose N."/>
            <person name="Honda K."/>
        </authorList>
    </citation>
    <scope>NUCLEOTIDE SEQUENCE</scope>
    <source>
        <strain evidence="14">CE91-St16</strain>
    </source>
</reference>
<dbReference type="Proteomes" id="UP001055105">
    <property type="component" value="Unassembled WGS sequence"/>
</dbReference>
<accession>A0AA37KPF9</accession>
<dbReference type="InterPro" id="IPR012910">
    <property type="entry name" value="Plug_dom"/>
</dbReference>
<dbReference type="Pfam" id="PF00593">
    <property type="entry name" value="TonB_dep_Rec_b-barrel"/>
    <property type="match status" value="1"/>
</dbReference>
<evidence type="ECO:0000313" key="15">
    <source>
        <dbReference type="Proteomes" id="UP001055105"/>
    </source>
</evidence>
<evidence type="ECO:0000259" key="13">
    <source>
        <dbReference type="SMART" id="SM00965"/>
    </source>
</evidence>
<keyword evidence="8 10" id="KW-0472">Membrane</keyword>
<dbReference type="InterPro" id="IPR023996">
    <property type="entry name" value="TonB-dep_OMP_SusC/RagA"/>
</dbReference>
<gene>
    <name evidence="14" type="ORF">CE91St16_26780</name>
</gene>
<dbReference type="PROSITE" id="PS52016">
    <property type="entry name" value="TONB_DEPENDENT_REC_3"/>
    <property type="match status" value="1"/>
</dbReference>
<evidence type="ECO:0000256" key="2">
    <source>
        <dbReference type="ARBA" id="ARBA00022448"/>
    </source>
</evidence>
<feature type="domain" description="Secretin/TonB short N-terminal" evidence="13">
    <location>
        <begin position="58"/>
        <end position="109"/>
    </location>
</feature>
<organism evidence="14 15">
    <name type="scientific">Alistipes finegoldii</name>
    <dbReference type="NCBI Taxonomy" id="214856"/>
    <lineage>
        <taxon>Bacteria</taxon>
        <taxon>Pseudomonadati</taxon>
        <taxon>Bacteroidota</taxon>
        <taxon>Bacteroidia</taxon>
        <taxon>Bacteroidales</taxon>
        <taxon>Rikenellaceae</taxon>
        <taxon>Alistipes</taxon>
    </lineage>
</organism>
<dbReference type="GO" id="GO:0006826">
    <property type="term" value="P:iron ion transport"/>
    <property type="evidence" value="ECO:0007669"/>
    <property type="project" value="UniProtKB-KW"/>
</dbReference>
<sequence>MKKLYNRTALFHARAIVGLFALCLLALPSPALAQAIDLKLTNVTVKEAIEALNQRENYSVAIKSAGVDMQRRVSISAQNASIDEVLAQIFADQDITYTITGKSISVTKAAPKSLAADKNQLKGVVKDNLGLPVPGATIIVDGTNNGTTTMSNGDFSLENVKLPAKLVISFIGYQPRTVEVNSYAAIDITLVESSAAIDEVVVVGYGQQKRVNVTGAVGTISGKDLNNRPVTNTAAALQGADPSLLLTLGSGSIEGKNYDVKIRGAVSLNSGSPLVLVDGIEASLAQVNPNDIESVSVLKDASACSIYGAKASAGVVLITTKSGKAGTLKVNYNGRYGVSWNTTSTDFITSGYDYVKLTNEFCYPSKGYVGWNYTDEEMQMLYDRRNDKTEHPDRPWVITDSNGKYRYLGNFDWYDYMFKRSRPETEHNISLTGGNDKINYYVSGRYLYREGLFNHGAEDIYNGYSFRTKIAAEVTPWMHYSNNISMEVTDYKYGGYWEQDGSEELNSNGILFNVANNISPTFVPVNPDGTTFVYSNGIQFANSPIASGRGGVFADGRNKNSRKNNYYIITNRVTFDLTRNKDLKLNADYTYRRRDNLGAYRSYPTANTWNATQTAVVDFTNGSIYDFYQEDRYYYNGHVVNAYLDYGHSWGKHNFSAVAGGNFEDFRSSKLSVRQKGSLSEKLSFINMAQGEIERCVESNTAYRTLGYFARANYDYAGKYLFEVSARYDGSSRFAANDRWGFFPSASAGWRISEEKFWEPMRNWWDNAKVRFSYGSLGNQQVSNYYYIETISTGQLGYTFNGTEKANYASASNPISDGLTWETVVTYNLGFDLGFLKNRLNVTADLYIRDTKDMLTTSLTLPDVFGAPSPKENCADLRTKGYEITVSWRDRHMVAGKPFSYGISASLGDYKSKITKYKNDDMLLTDHYVGETLGELWGYRTDGLFKTDEEAARYQAQINDKTVNNRVYTSSDASAAHLMAGDVRFRDLDGNNIINNGDGTVKNPGDMRVIGNSLPRYTYSIRGDLNWNGFDFAVFFQGVGKIDWMPSANCYYFWGPYSFPTTTFIAKDFERLAWSEDNRNTYFPRRRSYQTSSAGSMNVKTDRYLQDASYIRLKNITLGYTIPINKRILEKVRVYVSGENLAYWSPLKRYCKTVDPEVATTSATNDCLYPYSRTFSVGVDITF</sequence>
<dbReference type="Pfam" id="PF07660">
    <property type="entry name" value="STN"/>
    <property type="match status" value="1"/>
</dbReference>
<dbReference type="RefSeq" id="WP_244076846.1">
    <property type="nucleotide sequence ID" value="NZ_AP025581.1"/>
</dbReference>
<dbReference type="Gene3D" id="2.40.170.20">
    <property type="entry name" value="TonB-dependent receptor, beta-barrel domain"/>
    <property type="match status" value="1"/>
</dbReference>
<dbReference type="SUPFAM" id="SSF49464">
    <property type="entry name" value="Carboxypeptidase regulatory domain-like"/>
    <property type="match status" value="1"/>
</dbReference>
<dbReference type="InterPro" id="IPR039426">
    <property type="entry name" value="TonB-dep_rcpt-like"/>
</dbReference>
<dbReference type="NCBIfam" id="TIGR04057">
    <property type="entry name" value="SusC_RagA_signa"/>
    <property type="match status" value="1"/>
</dbReference>
<dbReference type="GO" id="GO:0009279">
    <property type="term" value="C:cell outer membrane"/>
    <property type="evidence" value="ECO:0007669"/>
    <property type="project" value="UniProtKB-SubCell"/>
</dbReference>
<dbReference type="InterPro" id="IPR023997">
    <property type="entry name" value="TonB-dep_OMP_SusC/RagA_CS"/>
</dbReference>
<evidence type="ECO:0000256" key="1">
    <source>
        <dbReference type="ARBA" id="ARBA00004571"/>
    </source>
</evidence>
<comment type="similarity">
    <text evidence="10 11">Belongs to the TonB-dependent receptor family.</text>
</comment>
<keyword evidence="2 10" id="KW-0813">Transport</keyword>
<comment type="caution">
    <text evidence="14">The sequence shown here is derived from an EMBL/GenBank/DDBJ whole genome shotgun (WGS) entry which is preliminary data.</text>
</comment>
<protein>
    <submittedName>
        <fullName evidence="14">SusC/RagA family TonB-linked outer membrane protein</fullName>
    </submittedName>
</protein>
<dbReference type="AlphaFoldDB" id="A0AA37KPF9"/>
<keyword evidence="9 10" id="KW-0998">Cell outer membrane</keyword>
<feature type="signal peptide" evidence="12">
    <location>
        <begin position="1"/>
        <end position="33"/>
    </location>
</feature>
<dbReference type="InterPro" id="IPR036942">
    <property type="entry name" value="Beta-barrel_TonB_sf"/>
</dbReference>
<dbReference type="InterPro" id="IPR008969">
    <property type="entry name" value="CarboxyPept-like_regulatory"/>
</dbReference>
<dbReference type="SUPFAM" id="SSF56935">
    <property type="entry name" value="Porins"/>
    <property type="match status" value="1"/>
</dbReference>
<evidence type="ECO:0000313" key="14">
    <source>
        <dbReference type="EMBL" id="GKI19770.1"/>
    </source>
</evidence>
<keyword evidence="6" id="KW-0408">Iron</keyword>
<comment type="subcellular location">
    <subcellularLocation>
        <location evidence="1 10">Cell outer membrane</location>
        <topology evidence="1 10">Multi-pass membrane protein</topology>
    </subcellularLocation>
</comment>
<dbReference type="EMBL" id="BQOL01000002">
    <property type="protein sequence ID" value="GKI19770.1"/>
    <property type="molecule type" value="Genomic_DNA"/>
</dbReference>
<dbReference type="InterPro" id="IPR011662">
    <property type="entry name" value="Secretin/TonB_short_N"/>
</dbReference>
<evidence type="ECO:0000256" key="8">
    <source>
        <dbReference type="ARBA" id="ARBA00023136"/>
    </source>
</evidence>
<dbReference type="InterPro" id="IPR000531">
    <property type="entry name" value="Beta-barrel_TonB"/>
</dbReference>
<evidence type="ECO:0000256" key="4">
    <source>
        <dbReference type="ARBA" id="ARBA00022496"/>
    </source>
</evidence>
<evidence type="ECO:0000256" key="5">
    <source>
        <dbReference type="ARBA" id="ARBA00022692"/>
    </source>
</evidence>
<dbReference type="NCBIfam" id="TIGR04056">
    <property type="entry name" value="OMP_RagA_SusC"/>
    <property type="match status" value="1"/>
</dbReference>
<dbReference type="SMART" id="SM00965">
    <property type="entry name" value="STN"/>
    <property type="match status" value="1"/>
</dbReference>
<keyword evidence="3 10" id="KW-1134">Transmembrane beta strand</keyword>
<dbReference type="Gene3D" id="2.170.130.10">
    <property type="entry name" value="TonB-dependent receptor, plug domain"/>
    <property type="match status" value="1"/>
</dbReference>
<evidence type="ECO:0000256" key="10">
    <source>
        <dbReference type="PROSITE-ProRule" id="PRU01360"/>
    </source>
</evidence>
<keyword evidence="7 11" id="KW-0798">TonB box</keyword>
<dbReference type="Pfam" id="PF07715">
    <property type="entry name" value="Plug"/>
    <property type="match status" value="1"/>
</dbReference>
<keyword evidence="4" id="KW-0406">Ion transport</keyword>
<evidence type="ECO:0000256" key="7">
    <source>
        <dbReference type="ARBA" id="ARBA00023077"/>
    </source>
</evidence>
<dbReference type="InterPro" id="IPR037066">
    <property type="entry name" value="Plug_dom_sf"/>
</dbReference>
<dbReference type="Gene3D" id="2.60.40.1120">
    <property type="entry name" value="Carboxypeptidase-like, regulatory domain"/>
    <property type="match status" value="1"/>
</dbReference>
<evidence type="ECO:0000256" key="9">
    <source>
        <dbReference type="ARBA" id="ARBA00023237"/>
    </source>
</evidence>
<dbReference type="Pfam" id="PF13715">
    <property type="entry name" value="CarbopepD_reg_2"/>
    <property type="match status" value="1"/>
</dbReference>
<keyword evidence="5 10" id="KW-0812">Transmembrane</keyword>